<dbReference type="Proteomes" id="UP000232798">
    <property type="component" value="Segment"/>
</dbReference>
<protein>
    <submittedName>
        <fullName evidence="2">Phage particle protein</fullName>
    </submittedName>
</protein>
<name>L7TQN2_9CAUD</name>
<proteinExistence type="predicted"/>
<feature type="region of interest" description="Disordered" evidence="1">
    <location>
        <begin position="84"/>
        <end position="128"/>
    </location>
</feature>
<dbReference type="OrthoDB" id="3025at10239"/>
<feature type="compositionally biased region" description="Gly residues" evidence="1">
    <location>
        <begin position="99"/>
        <end position="122"/>
    </location>
</feature>
<evidence type="ECO:0000313" key="2">
    <source>
        <dbReference type="EMBL" id="AGC35285.1"/>
    </source>
</evidence>
<keyword evidence="3" id="KW-1185">Reference proteome</keyword>
<evidence type="ECO:0000256" key="1">
    <source>
        <dbReference type="SAM" id="MobiDB-lite"/>
    </source>
</evidence>
<reference evidence="2 3" key="1">
    <citation type="submission" date="2012-12" db="EMBL/GenBank/DDBJ databases">
        <title>Pseudomonas aeruginosa phage PaP4.</title>
        <authorList>
            <person name="Zhang L."/>
            <person name="Le S."/>
            <person name="Tan Y."/>
            <person name="Li M."/>
            <person name="Wang J."/>
            <person name="Lu S."/>
            <person name="Yao X."/>
            <person name="Huang G."/>
            <person name="Zhao X."/>
            <person name="Hu F."/>
        </authorList>
    </citation>
    <scope>NUCLEOTIDE SEQUENCE [LARGE SCALE GENOMIC DNA]</scope>
</reference>
<organism evidence="2 3">
    <name type="scientific">Pseudomonas phage PaP4</name>
    <dbReference type="NCBI Taxonomy" id="1273709"/>
    <lineage>
        <taxon>Viruses</taxon>
        <taxon>Duplodnaviria</taxon>
        <taxon>Heunggongvirae</taxon>
        <taxon>Uroviricota</taxon>
        <taxon>Caudoviricetes</taxon>
        <taxon>Bruynoghevirus</taxon>
        <taxon>Bruynoghevirus PaP4</taxon>
    </lineage>
</organism>
<sequence>MAGIFDWASYMGPRGSTSVVPYAASGEYIPRGTPAAEAARIAGLLGSDPIPGERPPAVRPVSGEYIPRGNPVSPASRVAGILGSDPIPGERPPAVRGSVVGGGSGGTGGGSGGGGGGRGGSGKSVVPRNMKQVGPAIREIFGERVAPERLTGPQATAAAEGAGGAAGRGILGRALGVLGGPVGLGVQMAVTPGELAPSERTREEEISQAQQAVENMGPEVAQSANQWAQGVGQRAAQNATGGPTGAELLSYGVTPNQPSIEPDIAPEVASAAGAAVADEEEANRQVIQQGAAEGLRTGAVSRPEMAQAVVEADAQREGVELKPQELKNRVNEELTQMRTMDNDDLSRYVSYALIGTGLLASALDKTGKAGDMFAASYERQLDRNLQAGINQEKMAAAAADRQIKEKDLERKVAKDSADVRLGEGNLKVKEGTLEQTKRKTEGVLDKWVNQAAVDRANLELTRRGQDLANQRAQLQAETTRRGQDMAQENAQLGSAVRLKTARISAQARQAAAKAARGEPVTTKDALGILSEVSGSQALGGKKLGKTAQQAIAQTLRNEMRANPGANPIGIIQREAAKLQPTGNWFFGGDLDYPAPTR</sequence>
<accession>L7TQN2</accession>
<evidence type="ECO:0000313" key="3">
    <source>
        <dbReference type="Proteomes" id="UP000232798"/>
    </source>
</evidence>
<gene>
    <name evidence="2" type="ORF">PaP4_054</name>
</gene>
<dbReference type="EMBL" id="KC294142">
    <property type="protein sequence ID" value="AGC35285.1"/>
    <property type="molecule type" value="Genomic_DNA"/>
</dbReference>